<feature type="transmembrane region" description="Helical" evidence="1">
    <location>
        <begin position="41"/>
        <end position="58"/>
    </location>
</feature>
<feature type="transmembrane region" description="Helical" evidence="1">
    <location>
        <begin position="12"/>
        <end position="29"/>
    </location>
</feature>
<dbReference type="Gene3D" id="2.60.40.10">
    <property type="entry name" value="Immunoglobulins"/>
    <property type="match status" value="1"/>
</dbReference>
<proteinExistence type="predicted"/>
<dbReference type="AlphaFoldDB" id="A0AAX1N0U1"/>
<keyword evidence="1" id="KW-1133">Transmembrane helix</keyword>
<gene>
    <name evidence="2" type="ORF">KMW28_16250</name>
</gene>
<organism evidence="2 3">
    <name type="scientific">Flammeovirga yaeyamensis</name>
    <dbReference type="NCBI Taxonomy" id="367791"/>
    <lineage>
        <taxon>Bacteria</taxon>
        <taxon>Pseudomonadati</taxon>
        <taxon>Bacteroidota</taxon>
        <taxon>Cytophagia</taxon>
        <taxon>Cytophagales</taxon>
        <taxon>Flammeovirgaceae</taxon>
        <taxon>Flammeovirga</taxon>
    </lineage>
</organism>
<dbReference type="RefSeq" id="WP_169662732.1">
    <property type="nucleotide sequence ID" value="NZ_CP076132.1"/>
</dbReference>
<name>A0AAX1N0U1_9BACT</name>
<dbReference type="PANTHER" id="PTHR37947">
    <property type="entry name" value="BLL2462 PROTEIN"/>
    <property type="match status" value="1"/>
</dbReference>
<dbReference type="EMBL" id="CP076132">
    <property type="protein sequence ID" value="QWG01198.1"/>
    <property type="molecule type" value="Genomic_DNA"/>
</dbReference>
<sequence length="698" mass="79910">MNGLYIEYSWWWMFLGIALCAAATYFYYTQKQVWTLNINRILIVLRFTALLMIFFLLLDPMIKSLQRYFEKPIISYIIDDSESMIATLPLENVQKLMGKIKGTAEELEANGYTTKFYNLDGELIEKKNLEQLTFNHKSTNLSNSIQKLEELNEHENLAGITLVTDGIFNQGFSPLYVPSVVPVYTVGIGDTIPQIDLQIKDVYANKIAYMGNKFPVIAEVVNEGFVGKIVEVSLSNNGKILERKRYKIANEKGFEQIEFLVEAKKKGYQKFTVSVRNLDGEFSKENNVKSTYVEVIEGKEKILLIANAPHPDIKAIRAGVEKNKNYELHIYIPGLKFKNGIGYDKTAKYDLVILHEFPNVKQKAGLLIKKFLKEGLPIWYIVGDKTDINLFNAQNDLLMIKGYRGQKDKVTVAFNDDFKTFTYKKEQKKTLERMPPVEVPFGEYTVKSGNVLMYHKIGSVTTSKPFMMIGENNDVKTAVTVGTGLWQWRLHEGLLNQDDEAVDELISKVIQYLSTKTDKRRFRVNTTQSEYSDIEDVVIETEVYNDIYESIYGQTIDLVIQNDKGEKSTYTFLNSSPYFKYHLSDLSEGVYSFKASTEIEGKTEVAKGNFTVKTMELEALNPTANFDLLRNISDKTGGVFYEEATIDAFSDVLKGNKAPQKIHAEETYKELGSTFWMLTFIFVLLFSEWIIRKIYGAF</sequence>
<accession>A0AAX1N0U1</accession>
<evidence type="ECO:0000313" key="2">
    <source>
        <dbReference type="EMBL" id="QWG01198.1"/>
    </source>
</evidence>
<reference evidence="2 3" key="1">
    <citation type="submission" date="2021-05" db="EMBL/GenBank/DDBJ databases">
        <title>Comparative genomic studies on the polysaccharide-degrading batcterial strains of the Flammeovirga genus.</title>
        <authorList>
            <person name="Zewei F."/>
            <person name="Zheng Z."/>
            <person name="Yu L."/>
            <person name="Ruyue G."/>
            <person name="Yanhong M."/>
            <person name="Yuanyuan C."/>
            <person name="Jingyan G."/>
            <person name="Wenjun H."/>
        </authorList>
    </citation>
    <scope>NUCLEOTIDE SEQUENCE [LARGE SCALE GENOMIC DNA]</scope>
    <source>
        <strain evidence="2 3">NBRC:100898</strain>
    </source>
</reference>
<feature type="transmembrane region" description="Helical" evidence="1">
    <location>
        <begin position="671"/>
        <end position="691"/>
    </location>
</feature>
<evidence type="ECO:0000313" key="3">
    <source>
        <dbReference type="Proteomes" id="UP000678679"/>
    </source>
</evidence>
<keyword evidence="3" id="KW-1185">Reference proteome</keyword>
<dbReference type="PANTHER" id="PTHR37947:SF1">
    <property type="entry name" value="BLL2462 PROTEIN"/>
    <property type="match status" value="1"/>
</dbReference>
<dbReference type="KEGG" id="fya:KMW28_16250"/>
<protein>
    <submittedName>
        <fullName evidence="2">VWA domain-containing protein</fullName>
    </submittedName>
</protein>
<keyword evidence="1" id="KW-0472">Membrane</keyword>
<evidence type="ECO:0000256" key="1">
    <source>
        <dbReference type="SAM" id="Phobius"/>
    </source>
</evidence>
<keyword evidence="1" id="KW-0812">Transmembrane</keyword>
<dbReference type="InterPro" id="IPR013783">
    <property type="entry name" value="Ig-like_fold"/>
</dbReference>
<dbReference type="Proteomes" id="UP000678679">
    <property type="component" value="Chromosome 1"/>
</dbReference>